<dbReference type="PROSITE" id="PS51257">
    <property type="entry name" value="PROKAR_LIPOPROTEIN"/>
    <property type="match status" value="1"/>
</dbReference>
<gene>
    <name evidence="2" type="ORF">SCARR_00888</name>
</gene>
<feature type="signal peptide" evidence="1">
    <location>
        <begin position="1"/>
        <end position="25"/>
    </location>
</feature>
<sequence length="243" mass="28214">MKGKHLIRIIFATVFAAGACFSQHAWQLNDGETFESEFVKVLGREALFRGADGRNVKVPLDQFSPESRRLIELEKPPELEFSFVNISDKKIFPAGINEKTQRPAEMRCLYGVKIKQRSAGKYNYELKLELFVIGQERLGDKYILLDSNEADFLLPEENGRRFEFRSDREVVLQNYTDNDDIRGEKYYGFLAIVTDERGEEVGMRASHDWLYENIGNLRNLSINNYMDDACLRTFPTRPKSTRY</sequence>
<dbReference type="EMBL" id="CAAHFH010000001">
    <property type="protein sequence ID" value="VGO18835.1"/>
    <property type="molecule type" value="Genomic_DNA"/>
</dbReference>
<feature type="chain" id="PRO_5025451380" description="SLA1 homology domain-containing protein" evidence="1">
    <location>
        <begin position="26"/>
        <end position="243"/>
    </location>
</feature>
<proteinExistence type="predicted"/>
<evidence type="ECO:0000313" key="2">
    <source>
        <dbReference type="EMBL" id="VGO18835.1"/>
    </source>
</evidence>
<evidence type="ECO:0000256" key="1">
    <source>
        <dbReference type="SAM" id="SignalP"/>
    </source>
</evidence>
<dbReference type="RefSeq" id="WP_136060287.1">
    <property type="nucleotide sequence ID" value="NZ_CAAHFH010000001.1"/>
</dbReference>
<evidence type="ECO:0000313" key="3">
    <source>
        <dbReference type="Proteomes" id="UP000346198"/>
    </source>
</evidence>
<keyword evidence="3" id="KW-1185">Reference proteome</keyword>
<accession>A0A6C2UFB3</accession>
<protein>
    <recommendedName>
        <fullName evidence="4">SLA1 homology domain-containing protein</fullName>
    </recommendedName>
</protein>
<name>A0A6C2UFB3_9BACT</name>
<organism evidence="2 3">
    <name type="scientific">Pontiella sulfatireligans</name>
    <dbReference type="NCBI Taxonomy" id="2750658"/>
    <lineage>
        <taxon>Bacteria</taxon>
        <taxon>Pseudomonadati</taxon>
        <taxon>Kiritimatiellota</taxon>
        <taxon>Kiritimatiellia</taxon>
        <taxon>Kiritimatiellales</taxon>
        <taxon>Pontiellaceae</taxon>
        <taxon>Pontiella</taxon>
    </lineage>
</organism>
<dbReference type="Proteomes" id="UP000346198">
    <property type="component" value="Unassembled WGS sequence"/>
</dbReference>
<evidence type="ECO:0008006" key="4">
    <source>
        <dbReference type="Google" id="ProtNLM"/>
    </source>
</evidence>
<keyword evidence="1" id="KW-0732">Signal</keyword>
<dbReference type="Gene3D" id="2.30.30.700">
    <property type="entry name" value="SLA1 homology domain 1"/>
    <property type="match status" value="1"/>
</dbReference>
<dbReference type="AlphaFoldDB" id="A0A6C2UFB3"/>
<reference evidence="2 3" key="1">
    <citation type="submission" date="2019-04" db="EMBL/GenBank/DDBJ databases">
        <authorList>
            <person name="Van Vliet M D."/>
        </authorList>
    </citation>
    <scope>NUCLEOTIDE SEQUENCE [LARGE SCALE GENOMIC DNA]</scope>
    <source>
        <strain evidence="2 3">F21</strain>
    </source>
</reference>